<name>A0A2P5F948_TREOI</name>
<dbReference type="InParanoid" id="A0A2P5F948"/>
<evidence type="ECO:0000313" key="3">
    <source>
        <dbReference type="Proteomes" id="UP000237000"/>
    </source>
</evidence>
<proteinExistence type="predicted"/>
<reference evidence="3" key="1">
    <citation type="submission" date="2016-06" db="EMBL/GenBank/DDBJ databases">
        <title>Parallel loss of symbiosis genes in relatives of nitrogen-fixing non-legume Parasponia.</title>
        <authorList>
            <person name="Van Velzen R."/>
            <person name="Holmer R."/>
            <person name="Bu F."/>
            <person name="Rutten L."/>
            <person name="Van Zeijl A."/>
            <person name="Liu W."/>
            <person name="Santuari L."/>
            <person name="Cao Q."/>
            <person name="Sharma T."/>
            <person name="Shen D."/>
            <person name="Roswanjaya Y."/>
            <person name="Wardhani T."/>
            <person name="Kalhor M.S."/>
            <person name="Jansen J."/>
            <person name="Van den Hoogen J."/>
            <person name="Gungor B."/>
            <person name="Hartog M."/>
            <person name="Hontelez J."/>
            <person name="Verver J."/>
            <person name="Yang W.-C."/>
            <person name="Schijlen E."/>
            <person name="Repin R."/>
            <person name="Schilthuizen M."/>
            <person name="Schranz E."/>
            <person name="Heidstra R."/>
            <person name="Miyata K."/>
            <person name="Fedorova E."/>
            <person name="Kohlen W."/>
            <person name="Bisseling T."/>
            <person name="Smit S."/>
            <person name="Geurts R."/>
        </authorList>
    </citation>
    <scope>NUCLEOTIDE SEQUENCE [LARGE SCALE GENOMIC DNA]</scope>
    <source>
        <strain evidence="3">cv. RG33-2</strain>
    </source>
</reference>
<dbReference type="AlphaFoldDB" id="A0A2P5F948"/>
<gene>
    <name evidence="2" type="ORF">TorRG33x02_100360</name>
</gene>
<organism evidence="2 3">
    <name type="scientific">Trema orientale</name>
    <name type="common">Charcoal tree</name>
    <name type="synonym">Celtis orientalis</name>
    <dbReference type="NCBI Taxonomy" id="63057"/>
    <lineage>
        <taxon>Eukaryota</taxon>
        <taxon>Viridiplantae</taxon>
        <taxon>Streptophyta</taxon>
        <taxon>Embryophyta</taxon>
        <taxon>Tracheophyta</taxon>
        <taxon>Spermatophyta</taxon>
        <taxon>Magnoliopsida</taxon>
        <taxon>eudicotyledons</taxon>
        <taxon>Gunneridae</taxon>
        <taxon>Pentapetalae</taxon>
        <taxon>rosids</taxon>
        <taxon>fabids</taxon>
        <taxon>Rosales</taxon>
        <taxon>Cannabaceae</taxon>
        <taxon>Trema</taxon>
    </lineage>
</organism>
<dbReference type="Proteomes" id="UP000237000">
    <property type="component" value="Unassembled WGS sequence"/>
</dbReference>
<evidence type="ECO:0000313" key="2">
    <source>
        <dbReference type="EMBL" id="PON94298.1"/>
    </source>
</evidence>
<keyword evidence="3" id="KW-1185">Reference proteome</keyword>
<comment type="caution">
    <text evidence="2">The sequence shown here is derived from an EMBL/GenBank/DDBJ whole genome shotgun (WGS) entry which is preliminary data.</text>
</comment>
<accession>A0A2P5F948</accession>
<feature type="region of interest" description="Disordered" evidence="1">
    <location>
        <begin position="1"/>
        <end position="40"/>
    </location>
</feature>
<dbReference type="EMBL" id="JXTC01000053">
    <property type="protein sequence ID" value="PON94298.1"/>
    <property type="molecule type" value="Genomic_DNA"/>
</dbReference>
<sequence>PSPTLPLGPSRARACSDAGQEGRLAGHNDRSQASPFGPARFATSNHVFVNEHVP</sequence>
<feature type="non-terminal residue" evidence="2">
    <location>
        <position position="1"/>
    </location>
</feature>
<protein>
    <submittedName>
        <fullName evidence="2">Uncharacterized protein</fullName>
    </submittedName>
</protein>
<evidence type="ECO:0000256" key="1">
    <source>
        <dbReference type="SAM" id="MobiDB-lite"/>
    </source>
</evidence>